<sequence>MKSKKLYPRLVQILLLLIFIVTLNSCGSCNFLSKQYYFTDNGGIRPGKTKFDLSKDIYVLKKEDFIKTNVVYQSCAKWNKEALRYEVTNCSDATTTISFIRFFENGRVLINTISDEKIPLDQYNNLEGGTVGYYKIEENELILEYFSVNIGGMTSDCGKYYIDKYKLSVEGIQLQEIRRSDNGIFYGWRKVEHSVPYIKKGVEGLKGDPTW</sequence>
<evidence type="ECO:0000313" key="2">
    <source>
        <dbReference type="Proteomes" id="UP000623301"/>
    </source>
</evidence>
<protein>
    <recommendedName>
        <fullName evidence="3">Lipoprotein</fullName>
    </recommendedName>
</protein>
<dbReference type="EMBL" id="JAEHFJ010000005">
    <property type="protein sequence ID" value="MBJ2174894.1"/>
    <property type="molecule type" value="Genomic_DNA"/>
</dbReference>
<name>A0ABS0WSD5_9FLAO</name>
<evidence type="ECO:0000313" key="1">
    <source>
        <dbReference type="EMBL" id="MBJ2174894.1"/>
    </source>
</evidence>
<comment type="caution">
    <text evidence="1">The sequence shown here is derived from an EMBL/GenBank/DDBJ whole genome shotgun (WGS) entry which is preliminary data.</text>
</comment>
<organism evidence="1 2">
    <name type="scientific">Aureibaculum flavum</name>
    <dbReference type="NCBI Taxonomy" id="2795986"/>
    <lineage>
        <taxon>Bacteria</taxon>
        <taxon>Pseudomonadati</taxon>
        <taxon>Bacteroidota</taxon>
        <taxon>Flavobacteriia</taxon>
        <taxon>Flavobacteriales</taxon>
        <taxon>Flavobacteriaceae</taxon>
        <taxon>Aureibaculum</taxon>
    </lineage>
</organism>
<evidence type="ECO:0008006" key="3">
    <source>
        <dbReference type="Google" id="ProtNLM"/>
    </source>
</evidence>
<keyword evidence="2" id="KW-1185">Reference proteome</keyword>
<dbReference type="RefSeq" id="WP_198841608.1">
    <property type="nucleotide sequence ID" value="NZ_JAEHFJ010000005.1"/>
</dbReference>
<reference evidence="1 2" key="1">
    <citation type="submission" date="2020-12" db="EMBL/GenBank/DDBJ databases">
        <title>Aureibaculum luteum sp. nov. and Aureibaculum flavum sp. nov., novel members of the family Flavobacteriaceae isolated from Antarctic intertidal sediments.</title>
        <authorList>
            <person name="He X."/>
            <person name="Zhang X."/>
        </authorList>
    </citation>
    <scope>NUCLEOTIDE SEQUENCE [LARGE SCALE GENOMIC DNA]</scope>
    <source>
        <strain evidence="1 2">A20</strain>
    </source>
</reference>
<proteinExistence type="predicted"/>
<dbReference type="Proteomes" id="UP000623301">
    <property type="component" value="Unassembled WGS sequence"/>
</dbReference>
<gene>
    <name evidence="1" type="ORF">JBL43_11645</name>
</gene>
<accession>A0ABS0WSD5</accession>